<evidence type="ECO:0008006" key="3">
    <source>
        <dbReference type="Google" id="ProtNLM"/>
    </source>
</evidence>
<name>A0A1Q9DMJ6_SYMMI</name>
<proteinExistence type="predicted"/>
<comment type="caution">
    <text evidence="1">The sequence shown here is derived from an EMBL/GenBank/DDBJ whole genome shotgun (WGS) entry which is preliminary data.</text>
</comment>
<protein>
    <recommendedName>
        <fullName evidence="3">PDZ domain-containing protein</fullName>
    </recommendedName>
</protein>
<dbReference type="SUPFAM" id="SSF50156">
    <property type="entry name" value="PDZ domain-like"/>
    <property type="match status" value="1"/>
</dbReference>
<gene>
    <name evidence="1" type="ORF">AK812_SmicGene21378</name>
</gene>
<dbReference type="Proteomes" id="UP000186817">
    <property type="component" value="Unassembled WGS sequence"/>
</dbReference>
<dbReference type="InterPro" id="IPR036034">
    <property type="entry name" value="PDZ_sf"/>
</dbReference>
<dbReference type="EMBL" id="LSRX01000468">
    <property type="protein sequence ID" value="OLP96407.1"/>
    <property type="molecule type" value="Genomic_DNA"/>
</dbReference>
<organism evidence="1 2">
    <name type="scientific">Symbiodinium microadriaticum</name>
    <name type="common">Dinoflagellate</name>
    <name type="synonym">Zooxanthella microadriatica</name>
    <dbReference type="NCBI Taxonomy" id="2951"/>
    <lineage>
        <taxon>Eukaryota</taxon>
        <taxon>Sar</taxon>
        <taxon>Alveolata</taxon>
        <taxon>Dinophyceae</taxon>
        <taxon>Suessiales</taxon>
        <taxon>Symbiodiniaceae</taxon>
        <taxon>Symbiodinium</taxon>
    </lineage>
</organism>
<reference evidence="1 2" key="1">
    <citation type="submission" date="2016-02" db="EMBL/GenBank/DDBJ databases">
        <title>Genome analysis of coral dinoflagellate symbionts highlights evolutionary adaptations to a symbiotic lifestyle.</title>
        <authorList>
            <person name="Aranda M."/>
            <person name="Li Y."/>
            <person name="Liew Y.J."/>
            <person name="Baumgarten S."/>
            <person name="Simakov O."/>
            <person name="Wilson M."/>
            <person name="Piel J."/>
            <person name="Ashoor H."/>
            <person name="Bougouffa S."/>
            <person name="Bajic V.B."/>
            <person name="Ryu T."/>
            <person name="Ravasi T."/>
            <person name="Bayer T."/>
            <person name="Micklem G."/>
            <person name="Kim H."/>
            <person name="Bhak J."/>
            <person name="Lajeunesse T.C."/>
            <person name="Voolstra C.R."/>
        </authorList>
    </citation>
    <scope>NUCLEOTIDE SEQUENCE [LARGE SCALE GENOMIC DNA]</scope>
    <source>
        <strain evidence="1 2">CCMP2467</strain>
    </source>
</reference>
<dbReference type="OrthoDB" id="10559690at2759"/>
<evidence type="ECO:0000313" key="2">
    <source>
        <dbReference type="Proteomes" id="UP000186817"/>
    </source>
</evidence>
<evidence type="ECO:0000313" key="1">
    <source>
        <dbReference type="EMBL" id="OLP96407.1"/>
    </source>
</evidence>
<keyword evidence="2" id="KW-1185">Reference proteome</keyword>
<accession>A0A1Q9DMJ6</accession>
<dbReference type="AlphaFoldDB" id="A0A1Q9DMJ6"/>
<sequence>MPPPDCQEDRKCFDKKRRVIEAIVPSSPAGMWNQDHLQRGDELVKLNGRSPSNDHHARHIILNLTMLLLTSNISRLL</sequence>